<dbReference type="Gene3D" id="3.40.980.10">
    <property type="entry name" value="MoaB/Mog-like domain"/>
    <property type="match status" value="1"/>
</dbReference>
<dbReference type="PIRSF" id="PIRSF006443">
    <property type="entry name" value="MoaB"/>
    <property type="match status" value="1"/>
</dbReference>
<dbReference type="EMBL" id="CP159837">
    <property type="protein sequence ID" value="XCM40061.1"/>
    <property type="molecule type" value="Genomic_DNA"/>
</dbReference>
<dbReference type="PANTHER" id="PTHR43232">
    <property type="entry name" value="MOLYBDENUM COFACTOR BIOSYNTHESIS PROTEIN B"/>
    <property type="match status" value="1"/>
</dbReference>
<dbReference type="PANTHER" id="PTHR43232:SF2">
    <property type="entry name" value="MOLYBDENUM COFACTOR BIOSYNTHESIS PROTEIN B"/>
    <property type="match status" value="1"/>
</dbReference>
<dbReference type="AlphaFoldDB" id="A0AAU8JPH3"/>
<evidence type="ECO:0000256" key="2">
    <source>
        <dbReference type="ARBA" id="ARBA00005046"/>
    </source>
</evidence>
<comment type="pathway">
    <text evidence="2 6">Cofactor biosynthesis; molybdopterin biosynthesis.</text>
</comment>
<keyword evidence="5 6" id="KW-0501">Molybdenum cofactor biosynthesis</keyword>
<dbReference type="NCBIfam" id="TIGR00177">
    <property type="entry name" value="molyb_syn"/>
    <property type="match status" value="1"/>
</dbReference>
<dbReference type="Pfam" id="PF00994">
    <property type="entry name" value="MoCF_biosynth"/>
    <property type="match status" value="1"/>
</dbReference>
<sequence length="168" mass="18268">MSKVPHPDSDPITVKCAVITVSDTRTVETDRSGQLIQQLLGDAGHRVNAYQILPDEPDQIQGKLIQWCQRPDLDALIFNGGTGIAPRDTTYDVIASLLEKTLPGFGEVFRWLSYQEIGSRAIASRAIAGVYQSKLIFSLPGSSGAVKLAMASLILPELVHLVTQINIK</sequence>
<evidence type="ECO:0000256" key="6">
    <source>
        <dbReference type="PIRNR" id="PIRNR006443"/>
    </source>
</evidence>
<dbReference type="FunFam" id="3.40.980.10:FF:000006">
    <property type="entry name" value="Molybdenum cofactor biosynthesis protein B"/>
    <property type="match status" value="1"/>
</dbReference>
<dbReference type="InterPro" id="IPR008284">
    <property type="entry name" value="MoCF_biosynth_CS"/>
</dbReference>
<dbReference type="GO" id="GO:0006777">
    <property type="term" value="P:Mo-molybdopterin cofactor biosynthetic process"/>
    <property type="evidence" value="ECO:0007669"/>
    <property type="project" value="UniProtKB-UniRule"/>
</dbReference>
<evidence type="ECO:0000256" key="5">
    <source>
        <dbReference type="ARBA" id="ARBA00023150"/>
    </source>
</evidence>
<dbReference type="PROSITE" id="PS01078">
    <property type="entry name" value="MOCF_BIOSYNTHESIS_1"/>
    <property type="match status" value="1"/>
</dbReference>
<accession>A0AAU8JPH3</accession>
<dbReference type="SMART" id="SM00852">
    <property type="entry name" value="MoCF_biosynth"/>
    <property type="match status" value="1"/>
</dbReference>
<organism evidence="8">
    <name type="scientific">Planktothricoides raciborskii GIHE-MW2</name>
    <dbReference type="NCBI Taxonomy" id="2792601"/>
    <lineage>
        <taxon>Bacteria</taxon>
        <taxon>Bacillati</taxon>
        <taxon>Cyanobacteriota</taxon>
        <taxon>Cyanophyceae</taxon>
        <taxon>Oscillatoriophycideae</taxon>
        <taxon>Oscillatoriales</taxon>
        <taxon>Oscillatoriaceae</taxon>
        <taxon>Planktothricoides</taxon>
    </lineage>
</organism>
<evidence type="ECO:0000256" key="1">
    <source>
        <dbReference type="ARBA" id="ARBA00003487"/>
    </source>
</evidence>
<reference evidence="8" key="1">
    <citation type="submission" date="2024-07" db="EMBL/GenBank/DDBJ databases">
        <authorList>
            <person name="Kim Y.J."/>
            <person name="Jeong J.Y."/>
        </authorList>
    </citation>
    <scope>NUCLEOTIDE SEQUENCE</scope>
    <source>
        <strain evidence="8">GIHE-MW2</strain>
    </source>
</reference>
<gene>
    <name evidence="8" type="ORF">ABWT76_000571</name>
</gene>
<name>A0AAU8JPH3_9CYAN</name>
<dbReference type="InterPro" id="IPR012245">
    <property type="entry name" value="MoaB"/>
</dbReference>
<evidence type="ECO:0000256" key="3">
    <source>
        <dbReference type="ARBA" id="ARBA00006112"/>
    </source>
</evidence>
<comment type="similarity">
    <text evidence="3 6">Belongs to the MoaB/Mog family.</text>
</comment>
<dbReference type="InterPro" id="IPR036425">
    <property type="entry name" value="MoaB/Mog-like_dom_sf"/>
</dbReference>
<protein>
    <recommendedName>
        <fullName evidence="4 6">Molybdenum cofactor biosynthesis protein B</fullName>
    </recommendedName>
</protein>
<dbReference type="InterPro" id="IPR001453">
    <property type="entry name" value="MoaB/Mog_dom"/>
</dbReference>
<proteinExistence type="inferred from homology"/>
<comment type="function">
    <text evidence="1 6">May be involved in the biosynthesis of molybdopterin.</text>
</comment>
<dbReference type="SUPFAM" id="SSF53218">
    <property type="entry name" value="Molybdenum cofactor biosynthesis proteins"/>
    <property type="match status" value="1"/>
</dbReference>
<dbReference type="GO" id="GO:0005829">
    <property type="term" value="C:cytosol"/>
    <property type="evidence" value="ECO:0007669"/>
    <property type="project" value="TreeGrafter"/>
</dbReference>
<dbReference type="CDD" id="cd00886">
    <property type="entry name" value="MogA_MoaB"/>
    <property type="match status" value="1"/>
</dbReference>
<evidence type="ECO:0000256" key="4">
    <source>
        <dbReference type="ARBA" id="ARBA00015262"/>
    </source>
</evidence>
<evidence type="ECO:0000313" key="8">
    <source>
        <dbReference type="EMBL" id="XCM40061.1"/>
    </source>
</evidence>
<dbReference type="RefSeq" id="WP_054468369.1">
    <property type="nucleotide sequence ID" value="NZ_CP159837.1"/>
</dbReference>
<evidence type="ECO:0000259" key="7">
    <source>
        <dbReference type="SMART" id="SM00852"/>
    </source>
</evidence>
<feature type="domain" description="MoaB/Mog" evidence="7">
    <location>
        <begin position="17"/>
        <end position="161"/>
    </location>
</feature>